<dbReference type="GeneID" id="92077757"/>
<keyword evidence="2" id="KW-0472">Membrane</keyword>
<evidence type="ECO:0000256" key="1">
    <source>
        <dbReference type="SAM" id="MobiDB-lite"/>
    </source>
</evidence>
<dbReference type="CDD" id="cd12087">
    <property type="entry name" value="TM_EGFR-like"/>
    <property type="match status" value="1"/>
</dbReference>
<dbReference type="Proteomes" id="UP001391051">
    <property type="component" value="Unassembled WGS sequence"/>
</dbReference>
<feature type="region of interest" description="Disordered" evidence="1">
    <location>
        <begin position="253"/>
        <end position="319"/>
    </location>
</feature>
<feature type="transmembrane region" description="Helical" evidence="2">
    <location>
        <begin position="220"/>
        <end position="240"/>
    </location>
</feature>
<evidence type="ECO:0000313" key="3">
    <source>
        <dbReference type="EMBL" id="KAK7952745.1"/>
    </source>
</evidence>
<proteinExistence type="predicted"/>
<accession>A0ABR1QFJ1</accession>
<organism evidence="3 4">
    <name type="scientific">Apiospora aurea</name>
    <dbReference type="NCBI Taxonomy" id="335848"/>
    <lineage>
        <taxon>Eukaryota</taxon>
        <taxon>Fungi</taxon>
        <taxon>Dikarya</taxon>
        <taxon>Ascomycota</taxon>
        <taxon>Pezizomycotina</taxon>
        <taxon>Sordariomycetes</taxon>
        <taxon>Xylariomycetidae</taxon>
        <taxon>Amphisphaeriales</taxon>
        <taxon>Apiosporaceae</taxon>
        <taxon>Apiospora</taxon>
    </lineage>
</organism>
<dbReference type="RefSeq" id="XP_066700807.1">
    <property type="nucleotide sequence ID" value="XM_066844695.1"/>
</dbReference>
<keyword evidence="2" id="KW-0812">Transmembrane</keyword>
<name>A0ABR1QFJ1_9PEZI</name>
<evidence type="ECO:0000313" key="4">
    <source>
        <dbReference type="Proteomes" id="UP001391051"/>
    </source>
</evidence>
<gene>
    <name evidence="3" type="ORF">PG986_008473</name>
</gene>
<feature type="compositionally biased region" description="Polar residues" evidence="1">
    <location>
        <begin position="296"/>
        <end position="305"/>
    </location>
</feature>
<sequence>MDGAVFTQTPEPGIVPTNTIWLPAQTTPFTTRKVQMCEPKVDCAVTAWYCGPVYLITNDLRTPAITFLETTRRGLSLRLLTTSECDLAAAYTGSACMKGWQSACDTAFEYRGQEHSQTWCCPIGPYQCSTLALEAHSTKRICFTPVTDPTLYYSLGSGSMIGVEAQVQPIRPPESAWRYTINAFPLQAPASTAGSVSPNPDPISATAISRDQGSLSKGQVAGIAVGSCVLGGIIVALILVQIRRRRRHLDTYQGKPELHATNAPRAELEGHGMYPEMDGRSQPTEAPAMHPLDMQARTSTNQEAAQSDRGVQELPSAPT</sequence>
<keyword evidence="4" id="KW-1185">Reference proteome</keyword>
<comment type="caution">
    <text evidence="3">The sequence shown here is derived from an EMBL/GenBank/DDBJ whole genome shotgun (WGS) entry which is preliminary data.</text>
</comment>
<protein>
    <submittedName>
        <fullName evidence="3">Uncharacterized protein</fullName>
    </submittedName>
</protein>
<keyword evidence="2" id="KW-1133">Transmembrane helix</keyword>
<dbReference type="EMBL" id="JAQQWE010000005">
    <property type="protein sequence ID" value="KAK7952745.1"/>
    <property type="molecule type" value="Genomic_DNA"/>
</dbReference>
<evidence type="ECO:0000256" key="2">
    <source>
        <dbReference type="SAM" id="Phobius"/>
    </source>
</evidence>
<reference evidence="3 4" key="1">
    <citation type="submission" date="2023-01" db="EMBL/GenBank/DDBJ databases">
        <title>Analysis of 21 Apiospora genomes using comparative genomics revels a genus with tremendous synthesis potential of carbohydrate active enzymes and secondary metabolites.</title>
        <authorList>
            <person name="Sorensen T."/>
        </authorList>
    </citation>
    <scope>NUCLEOTIDE SEQUENCE [LARGE SCALE GENOMIC DNA]</scope>
    <source>
        <strain evidence="3 4">CBS 24483</strain>
    </source>
</reference>